<evidence type="ECO:0000256" key="11">
    <source>
        <dbReference type="PROSITE-ProRule" id="PRU00461"/>
    </source>
</evidence>
<dbReference type="Proteomes" id="UP000085678">
    <property type="component" value="Unplaced"/>
</dbReference>
<dbReference type="FunCoup" id="A0A1S3HIZ5">
    <property type="interactions" value="64"/>
</dbReference>
<keyword evidence="8 10" id="KW-1015">Disulfide bond</keyword>
<evidence type="ECO:0000256" key="10">
    <source>
        <dbReference type="PROSITE-ProRule" id="PRU00076"/>
    </source>
</evidence>
<feature type="domain" description="EGF-like" evidence="13">
    <location>
        <begin position="823"/>
        <end position="863"/>
    </location>
</feature>
<feature type="domain" description="EGF-like" evidence="13">
    <location>
        <begin position="613"/>
        <end position="653"/>
    </location>
</feature>
<name>A0A1S3HIZ5_LINAN</name>
<evidence type="ECO:0000256" key="8">
    <source>
        <dbReference type="ARBA" id="ARBA00023157"/>
    </source>
</evidence>
<dbReference type="GO" id="GO:0042813">
    <property type="term" value="F:Wnt receptor activity"/>
    <property type="evidence" value="ECO:0007669"/>
    <property type="project" value="TreeGrafter"/>
</dbReference>
<evidence type="ECO:0000256" key="7">
    <source>
        <dbReference type="ARBA" id="ARBA00022837"/>
    </source>
</evidence>
<keyword evidence="5 12" id="KW-0732">Signal</keyword>
<dbReference type="Pfam" id="PF06119">
    <property type="entry name" value="NIDO"/>
    <property type="match status" value="1"/>
</dbReference>
<keyword evidence="16" id="KW-1185">Reference proteome</keyword>
<dbReference type="PANTHER" id="PTHR46513:SF13">
    <property type="entry name" value="EGF-LIKE DOMAIN-CONTAINING PROTEIN"/>
    <property type="match status" value="1"/>
</dbReference>
<dbReference type="KEGG" id="lak:106155689"/>
<evidence type="ECO:0000259" key="14">
    <source>
        <dbReference type="PROSITE" id="PS50993"/>
    </source>
</evidence>
<feature type="domain" description="EGF-like" evidence="13">
    <location>
        <begin position="655"/>
        <end position="696"/>
    </location>
</feature>
<feature type="domain" description="EGF-like" evidence="13">
    <location>
        <begin position="571"/>
        <end position="611"/>
    </location>
</feature>
<evidence type="ECO:0000256" key="1">
    <source>
        <dbReference type="ARBA" id="ARBA00004498"/>
    </source>
</evidence>
<dbReference type="CDD" id="cd00054">
    <property type="entry name" value="EGF_CA"/>
    <property type="match status" value="3"/>
</dbReference>
<feature type="disulfide bond" evidence="10">
    <location>
        <begin position="665"/>
        <end position="682"/>
    </location>
</feature>
<feature type="disulfide bond" evidence="10">
    <location>
        <begin position="916"/>
        <end position="933"/>
    </location>
</feature>
<dbReference type="InterPro" id="IPR000033">
    <property type="entry name" value="LDLR_classB_rpt"/>
</dbReference>
<dbReference type="InterPro" id="IPR006605">
    <property type="entry name" value="G2_nidogen/fibulin_G2F"/>
</dbReference>
<evidence type="ECO:0000256" key="12">
    <source>
        <dbReference type="SAM" id="SignalP"/>
    </source>
</evidence>
<feature type="repeat" description="LDL-receptor class B" evidence="11">
    <location>
        <begin position="1124"/>
        <end position="1168"/>
    </location>
</feature>
<dbReference type="FunFam" id="2.120.10.30:FF:000241">
    <property type="entry name" value="Low-density lipoprotein receptor-related protein 6"/>
    <property type="match status" value="1"/>
</dbReference>
<dbReference type="InterPro" id="IPR050778">
    <property type="entry name" value="Cueball_EGF_LRP_Nidogen"/>
</dbReference>
<dbReference type="GO" id="GO:0017147">
    <property type="term" value="F:Wnt-protein binding"/>
    <property type="evidence" value="ECO:0007669"/>
    <property type="project" value="TreeGrafter"/>
</dbReference>
<dbReference type="PROSITE" id="PS51220">
    <property type="entry name" value="NIDO"/>
    <property type="match status" value="1"/>
</dbReference>
<dbReference type="PROSITE" id="PS01186">
    <property type="entry name" value="EGF_2"/>
    <property type="match status" value="12"/>
</dbReference>
<evidence type="ECO:0000313" key="17">
    <source>
        <dbReference type="RefSeq" id="XP_013386083.1"/>
    </source>
</evidence>
<feature type="domain" description="EGF-like" evidence="13">
    <location>
        <begin position="530"/>
        <end position="570"/>
    </location>
</feature>
<dbReference type="SMART" id="SM00539">
    <property type="entry name" value="NIDO"/>
    <property type="match status" value="1"/>
</dbReference>
<protein>
    <submittedName>
        <fullName evidence="17">Nidogen-1 isoform X1</fullName>
    </submittedName>
</protein>
<dbReference type="Gene3D" id="2.10.25.10">
    <property type="entry name" value="Laminin"/>
    <property type="match status" value="12"/>
</dbReference>
<dbReference type="InterPro" id="IPR011042">
    <property type="entry name" value="6-blade_b-propeller_TolB-like"/>
</dbReference>
<dbReference type="CDD" id="cd00255">
    <property type="entry name" value="nidG2"/>
    <property type="match status" value="1"/>
</dbReference>
<feature type="domain" description="NIDO" evidence="15">
    <location>
        <begin position="97"/>
        <end position="250"/>
    </location>
</feature>
<evidence type="ECO:0000256" key="6">
    <source>
        <dbReference type="ARBA" id="ARBA00022737"/>
    </source>
</evidence>
<dbReference type="STRING" id="7574.A0A1S3HIZ5"/>
<keyword evidence="3" id="KW-0272">Extracellular matrix</keyword>
<evidence type="ECO:0000259" key="15">
    <source>
        <dbReference type="PROSITE" id="PS51220"/>
    </source>
</evidence>
<dbReference type="SMART" id="SM00179">
    <property type="entry name" value="EGF_CA"/>
    <property type="match status" value="8"/>
</dbReference>
<feature type="chain" id="PRO_5010376904" evidence="12">
    <location>
        <begin position="20"/>
        <end position="1301"/>
    </location>
</feature>
<keyword evidence="2" id="KW-0964">Secreted</keyword>
<organism evidence="16 17">
    <name type="scientific">Lingula anatina</name>
    <name type="common">Brachiopod</name>
    <name type="synonym">Lingula unguis</name>
    <dbReference type="NCBI Taxonomy" id="7574"/>
    <lineage>
        <taxon>Eukaryota</taxon>
        <taxon>Metazoa</taxon>
        <taxon>Spiralia</taxon>
        <taxon>Lophotrochozoa</taxon>
        <taxon>Brachiopoda</taxon>
        <taxon>Linguliformea</taxon>
        <taxon>Lingulata</taxon>
        <taxon>Lingulida</taxon>
        <taxon>Linguloidea</taxon>
        <taxon>Lingulidae</taxon>
        <taxon>Lingula</taxon>
    </lineage>
</organism>
<evidence type="ECO:0000313" key="16">
    <source>
        <dbReference type="Proteomes" id="UP000085678"/>
    </source>
</evidence>
<feature type="repeat" description="LDL-receptor class B" evidence="11">
    <location>
        <begin position="1039"/>
        <end position="1080"/>
    </location>
</feature>
<dbReference type="SUPFAM" id="SSF54511">
    <property type="entry name" value="GFP-like"/>
    <property type="match status" value="1"/>
</dbReference>
<sequence>MGTVQLLLVFLCSFSASLGVPREDLYPFGPSNGDKVLRKGDDVSSKEIPLDIDIGFFNKRHRSIFVNSNGHLSFVTELPRHKSDLILPRIGYEVIAVFLADIDTTTDESGNIYYRKEVANQQLLNRASRSIQQHFKNVNNFRAKMLFIATWDRVGYYDRQHDLVNTFQVVLATDGRDTFALFHYVDINWIQSWGKNAPLAPDVPAQAGFDAGDKRRGLTLPGSATKGATNFALWSNVNSPGVWMFHIGFTNGDNVKAADANSGQDKGDKADNTCASQASTCHSDAQCIDYNPGFCCKCVAPFFGNGKDCLEPGVPQRVNGIVTGTINGQQVGPTDLHSYIVTSDGRAYTAVSRIPPSIGYSMQSLAPVGGILGWLFAKPERPGSKNGYMVAGGRMNRTVTVRFQSTGDVLTVRQHFEGHNALNYMQMQTYINGTIPEIQEGQKVTIDDYNEEFRRISAGQMRSYSDRVYRLDGVAYRYSVDQTVVYEACEYEPQDTDSMKLGVSRNFVVYDPKEMIVRYALTNRVSPMASSDPCVSSGQICDENAACTPVGQQYQCRCKNGYQGNGITCEDIDECATGRDTCHPNARCYNTDGGHECRCEAGYVGDGRNCQRDVLTCGAYRCDPNARCVYDSDLGAPKCECTSGFSGTGVQCTRIEFSCNEVNNCDANAECVLDQDTNSYQCECNDGFSGDGLSCSGTEQPEINCQNCHVHAQCIFDVSGLFHRCQCHEGYTGDGKDCTRIQYEIGCNVVNNCDINAQCVPVEGVYQCRCNQGYYGDGQRCLPSNDCSVVNNCDVNAQCLYENGRYQCRCNSGYRGDGQTCQQANDCSVLSNCHPNARCIDVGGGSYQCRCALGYGGDGYTCTPEQCNVIDICDRNAQCVPDAILRRYVCQCREGYTGNGRTCTPSVMPCNQVNNCDPNADCLYESSTGAYRCICRQGYEGDGYACRPGANCRNNPNICDPNAACTLAGSDYVCLCNRGYRGDGKRCYASSAADSYLLYTQGMSIMQVPFNPSQREPGKQVLLIPGQTAIGIDVDCYERSIYWTDVSNRVIRQARLDGSDQKIVIKDLGSPEGVAVDWVSRNMYWSDSALDRIEVARLDGSYRKTLFKTGLVNPRGIAVDPARGNMYWADWNRREPKIEVANMDGTNRRIFVQDNLLLPNGLTMDYSSQQLCWGDAGTQRVECMRIDGVGRRTIYGLASYPFGLASTDTTIYWTDWETKTIPNIDKNGGRPNEALSLPVGGNGKLYGISVVRNQCPAGSNACARNNGGCRFLCLPTQYGGHTCACPDNVDENECNELLLKL</sequence>
<dbReference type="Gene3D" id="2.120.10.30">
    <property type="entry name" value="TolB, C-terminal domain"/>
    <property type="match status" value="1"/>
</dbReference>
<dbReference type="Gene3D" id="2.40.155.10">
    <property type="entry name" value="Green fluorescent protein"/>
    <property type="match status" value="1"/>
</dbReference>
<keyword evidence="6" id="KW-0677">Repeat</keyword>
<evidence type="ECO:0000256" key="9">
    <source>
        <dbReference type="ARBA" id="ARBA00023180"/>
    </source>
</evidence>
<feature type="domain" description="EGF-like" evidence="13">
    <location>
        <begin position="864"/>
        <end position="904"/>
    </location>
</feature>
<dbReference type="SUPFAM" id="SSF63825">
    <property type="entry name" value="YWTD domain"/>
    <property type="match status" value="1"/>
</dbReference>
<dbReference type="Pfam" id="PF07474">
    <property type="entry name" value="G2F"/>
    <property type="match status" value="1"/>
</dbReference>
<feature type="signal peptide" evidence="12">
    <location>
        <begin position="1"/>
        <end position="19"/>
    </location>
</feature>
<keyword evidence="4 10" id="KW-0245">EGF-like domain</keyword>
<dbReference type="InterPro" id="IPR009017">
    <property type="entry name" value="GFP"/>
</dbReference>
<dbReference type="GO" id="GO:0005509">
    <property type="term" value="F:calcium ion binding"/>
    <property type="evidence" value="ECO:0007669"/>
    <property type="project" value="InterPro"/>
</dbReference>
<dbReference type="GO" id="GO:0005886">
    <property type="term" value="C:plasma membrane"/>
    <property type="evidence" value="ECO:0007669"/>
    <property type="project" value="TreeGrafter"/>
</dbReference>
<dbReference type="RefSeq" id="XP_013386083.1">
    <property type="nucleotide sequence ID" value="XM_013530629.1"/>
</dbReference>
<dbReference type="InParanoid" id="A0A1S3HIZ5"/>
<dbReference type="SUPFAM" id="SSF57196">
    <property type="entry name" value="EGF/Laminin"/>
    <property type="match status" value="1"/>
</dbReference>
<comment type="caution">
    <text evidence="10">Lacks conserved residue(s) required for the propagation of feature annotation.</text>
</comment>
<evidence type="ECO:0000256" key="5">
    <source>
        <dbReference type="ARBA" id="ARBA00022729"/>
    </source>
</evidence>
<evidence type="ECO:0000256" key="2">
    <source>
        <dbReference type="ARBA" id="ARBA00022525"/>
    </source>
</evidence>
<feature type="domain" description="EGF-like" evidence="13">
    <location>
        <begin position="701"/>
        <end position="739"/>
    </location>
</feature>
<dbReference type="PROSITE" id="PS50026">
    <property type="entry name" value="EGF_3"/>
    <property type="match status" value="11"/>
</dbReference>
<feature type="domain" description="Nidogen G2 beta-barrel" evidence="14">
    <location>
        <begin position="314"/>
        <end position="535"/>
    </location>
</feature>
<dbReference type="InterPro" id="IPR024731">
    <property type="entry name" value="NELL2-like_EGF"/>
</dbReference>
<dbReference type="Pfam" id="PF12947">
    <property type="entry name" value="EGF_3"/>
    <property type="match status" value="7"/>
</dbReference>
<evidence type="ECO:0000259" key="13">
    <source>
        <dbReference type="PROSITE" id="PS50026"/>
    </source>
</evidence>
<dbReference type="SMART" id="SM00682">
    <property type="entry name" value="G2F"/>
    <property type="match status" value="1"/>
</dbReference>
<dbReference type="FunFam" id="2.10.25.10:FF:000038">
    <property type="entry name" value="Fibrillin 2"/>
    <property type="match status" value="1"/>
</dbReference>
<comment type="subcellular location">
    <subcellularLocation>
        <location evidence="1">Secreted</location>
        <location evidence="1">Extracellular space</location>
        <location evidence="1">Extracellular matrix</location>
    </subcellularLocation>
</comment>
<dbReference type="SMART" id="SM00135">
    <property type="entry name" value="LY"/>
    <property type="match status" value="5"/>
</dbReference>
<feature type="disulfide bond" evidence="10">
    <location>
        <begin position="708"/>
        <end position="725"/>
    </location>
</feature>
<feature type="disulfide bond" evidence="10">
    <location>
        <begin position="873"/>
        <end position="890"/>
    </location>
</feature>
<feature type="domain" description="EGF-like" evidence="13">
    <location>
        <begin position="783"/>
        <end position="822"/>
    </location>
</feature>
<dbReference type="GO" id="GO:0060070">
    <property type="term" value="P:canonical Wnt signaling pathway"/>
    <property type="evidence" value="ECO:0007669"/>
    <property type="project" value="TreeGrafter"/>
</dbReference>
<reference evidence="17" key="1">
    <citation type="submission" date="2025-08" db="UniProtKB">
        <authorList>
            <consortium name="RefSeq"/>
        </authorList>
    </citation>
    <scope>IDENTIFICATION</scope>
    <source>
        <tissue evidence="17">Gonads</tissue>
    </source>
</reference>
<feature type="repeat" description="LDL-receptor class B" evidence="11">
    <location>
        <begin position="1081"/>
        <end position="1123"/>
    </location>
</feature>
<dbReference type="OrthoDB" id="6375837at2759"/>
<dbReference type="CDD" id="cd00053">
    <property type="entry name" value="EGF"/>
    <property type="match status" value="1"/>
</dbReference>
<keyword evidence="7" id="KW-0106">Calcium</keyword>
<evidence type="ECO:0000256" key="4">
    <source>
        <dbReference type="ARBA" id="ARBA00022536"/>
    </source>
</evidence>
<dbReference type="GO" id="GO:0007160">
    <property type="term" value="P:cell-matrix adhesion"/>
    <property type="evidence" value="ECO:0007669"/>
    <property type="project" value="InterPro"/>
</dbReference>
<feature type="disulfide bond" evidence="10">
    <location>
        <begin position="622"/>
        <end position="639"/>
    </location>
</feature>
<dbReference type="Pfam" id="PF00058">
    <property type="entry name" value="Ldl_recept_b"/>
    <property type="match status" value="3"/>
</dbReference>
<dbReference type="InterPro" id="IPR001881">
    <property type="entry name" value="EGF-like_Ca-bd_dom"/>
</dbReference>
<keyword evidence="9" id="KW-0325">Glycoprotein</keyword>
<dbReference type="GeneID" id="106155689"/>
<dbReference type="InterPro" id="IPR000742">
    <property type="entry name" value="EGF"/>
</dbReference>
<evidence type="ECO:0000256" key="3">
    <source>
        <dbReference type="ARBA" id="ARBA00022530"/>
    </source>
</evidence>
<dbReference type="InterPro" id="IPR003886">
    <property type="entry name" value="NIDO_dom"/>
</dbReference>
<dbReference type="InterPro" id="IPR009030">
    <property type="entry name" value="Growth_fac_rcpt_cys_sf"/>
</dbReference>
<proteinExistence type="predicted"/>
<dbReference type="PROSITE" id="PS51120">
    <property type="entry name" value="LDLRB"/>
    <property type="match status" value="3"/>
</dbReference>
<dbReference type="SMART" id="SM00181">
    <property type="entry name" value="EGF"/>
    <property type="match status" value="13"/>
</dbReference>
<feature type="domain" description="EGF-like" evidence="13">
    <location>
        <begin position="906"/>
        <end position="947"/>
    </location>
</feature>
<feature type="domain" description="EGF-like" evidence="13">
    <location>
        <begin position="743"/>
        <end position="782"/>
    </location>
</feature>
<dbReference type="PROSITE" id="PS50993">
    <property type="entry name" value="NIDOGEN_G2"/>
    <property type="match status" value="1"/>
</dbReference>
<dbReference type="SUPFAM" id="SSF57184">
    <property type="entry name" value="Growth factor receptor domain"/>
    <property type="match status" value="3"/>
</dbReference>
<feature type="domain" description="EGF-like" evidence="13">
    <location>
        <begin position="948"/>
        <end position="988"/>
    </location>
</feature>
<dbReference type="PANTHER" id="PTHR46513">
    <property type="entry name" value="VITELLOGENIN RECEPTOR-LIKE PROTEIN-RELATED-RELATED"/>
    <property type="match status" value="1"/>
</dbReference>
<accession>A0A1S3HIZ5</accession>
<gene>
    <name evidence="17" type="primary">LOC106155689</name>
</gene>